<evidence type="ECO:0000256" key="2">
    <source>
        <dbReference type="SAM" id="SignalP"/>
    </source>
</evidence>
<dbReference type="AlphaFoldDB" id="A0AAN8NEG7"/>
<evidence type="ECO:0000313" key="4">
    <source>
        <dbReference type="Proteomes" id="UP001307849"/>
    </source>
</evidence>
<evidence type="ECO:0000313" key="3">
    <source>
        <dbReference type="EMBL" id="KAK6506495.1"/>
    </source>
</evidence>
<organism evidence="3 4">
    <name type="scientific">Arthrobotrys conoides</name>
    <dbReference type="NCBI Taxonomy" id="74498"/>
    <lineage>
        <taxon>Eukaryota</taxon>
        <taxon>Fungi</taxon>
        <taxon>Dikarya</taxon>
        <taxon>Ascomycota</taxon>
        <taxon>Pezizomycotina</taxon>
        <taxon>Orbiliomycetes</taxon>
        <taxon>Orbiliales</taxon>
        <taxon>Orbiliaceae</taxon>
        <taxon>Arthrobotrys</taxon>
    </lineage>
</organism>
<gene>
    <name evidence="3" type="ORF">TWF506_011402</name>
</gene>
<feature type="compositionally biased region" description="Low complexity" evidence="1">
    <location>
        <begin position="330"/>
        <end position="405"/>
    </location>
</feature>
<reference evidence="3 4" key="1">
    <citation type="submission" date="2019-10" db="EMBL/GenBank/DDBJ databases">
        <authorList>
            <person name="Palmer J.M."/>
        </authorList>
    </citation>
    <scope>NUCLEOTIDE SEQUENCE [LARGE SCALE GENOMIC DNA]</scope>
    <source>
        <strain evidence="3 4">TWF506</strain>
    </source>
</reference>
<dbReference type="EMBL" id="JAVHJM010000009">
    <property type="protein sequence ID" value="KAK6506495.1"/>
    <property type="molecule type" value="Genomic_DNA"/>
</dbReference>
<keyword evidence="2" id="KW-0732">Signal</keyword>
<accession>A0AAN8NEG7</accession>
<sequence>MLRLSFTVLLLGLLATIIEAAAQKHIARRVTTKTATVWETVTSSLVETFYERQEGLCNAGGGLEFCSDVRSQWFYSNEFSSMNSTSGENPTATSTTTSPSASASAEYQQILSGNAFQLFVTQDNGTIAYVSINSNGFAYLIGSRTGQLFQWSESTLKTYESSPRSFLALPDSEASRHHMRLAERQTLTNSTNRGTIKASEIIPDGASTNFTLVLREIDTELVLTFAQRQALFGTGPGCTSNSEAPDSALAFGTADDYDTLSDCSVVSLSARVASGISSLSVDTNTGTSTGSGSESSSGNASGSASRSSSQSAASSDSNNSSDDSSDTSDNESITSLSSSGSNLPSSTDSGPITSNSGSSTTSASPGSSGTSSPSNTNLPESCSGTTCSSSSSDSDTSSSATSTITGCEAETPIPESLSCPNHVDGDYITIDMDVYSLCTGYSISSTSGLTTDADAVNPGTIRLLPCLESCVSSGYQGALFSAHAQWGFTKNTWQCGCGTTTNSYVLPTVSPIGMFTSKTAAVFVCSNTFDYTGSTYDPARDTITVPPVSECYLPVTDKVSASKRCPYNVANTWQNVIYSDGQVVTSLCLGAKFASTSDLFPWSTFTTYPVPVDMSACLRSCGNAVGYPNTCPGVALVVDSTSVSNGYRIKCVMATGDDLALSTTDPAAVDTLRWLTAGEHLCPNGFALPSCAAAIAATPSTASCCSGVSSQYLYTWGSSVFNVCEGCMWAVASTLGPIKTGTANQIFYDQCISSYCQGGQTCSGIGVLTSTVTTGASPMYQCVKMGAADATMTKTIPENGDLSYYGTNVAFLCTNTFALQPSQPITSNLAPVFQICTPVTRFAGFVIYPSVLGTTKALYDWGALAVATVDLLTAGCTYGCTENNGKRPSDQPTWGQLCMATLSNVADYFEVVREKGNEGKCYCRYAQNRALATPYSLASFTTNTDVIEVYAYKTPGS</sequence>
<evidence type="ECO:0000256" key="1">
    <source>
        <dbReference type="SAM" id="MobiDB-lite"/>
    </source>
</evidence>
<protein>
    <submittedName>
        <fullName evidence="3">Uncharacterized protein</fullName>
    </submittedName>
</protein>
<feature type="chain" id="PRO_5042995435" evidence="2">
    <location>
        <begin position="23"/>
        <end position="957"/>
    </location>
</feature>
<feature type="region of interest" description="Disordered" evidence="1">
    <location>
        <begin position="279"/>
        <end position="405"/>
    </location>
</feature>
<name>A0AAN8NEG7_9PEZI</name>
<proteinExistence type="predicted"/>
<feature type="signal peptide" evidence="2">
    <location>
        <begin position="1"/>
        <end position="22"/>
    </location>
</feature>
<keyword evidence="4" id="KW-1185">Reference proteome</keyword>
<comment type="caution">
    <text evidence="3">The sequence shown here is derived from an EMBL/GenBank/DDBJ whole genome shotgun (WGS) entry which is preliminary data.</text>
</comment>
<feature type="compositionally biased region" description="Low complexity" evidence="1">
    <location>
        <begin position="283"/>
        <end position="322"/>
    </location>
</feature>
<dbReference type="Proteomes" id="UP001307849">
    <property type="component" value="Unassembled WGS sequence"/>
</dbReference>